<feature type="transmembrane region" description="Helical" evidence="6">
    <location>
        <begin position="104"/>
        <end position="122"/>
    </location>
</feature>
<dbReference type="OrthoDB" id="7284236at2"/>
<evidence type="ECO:0000256" key="2">
    <source>
        <dbReference type="ARBA" id="ARBA00009694"/>
    </source>
</evidence>
<keyword evidence="3 6" id="KW-0812">Transmembrane</keyword>
<accession>A0A1U9KHZ2</accession>
<dbReference type="Pfam" id="PF04241">
    <property type="entry name" value="DUF423"/>
    <property type="match status" value="1"/>
</dbReference>
<gene>
    <name evidence="7" type="ORF">A0U92_12275</name>
</gene>
<evidence type="ECO:0000256" key="6">
    <source>
        <dbReference type="SAM" id="Phobius"/>
    </source>
</evidence>
<name>A0A1U9KHZ2_ACEAC</name>
<evidence type="ECO:0000256" key="1">
    <source>
        <dbReference type="ARBA" id="ARBA00004141"/>
    </source>
</evidence>
<feature type="transmembrane region" description="Helical" evidence="6">
    <location>
        <begin position="71"/>
        <end position="92"/>
    </location>
</feature>
<evidence type="ECO:0000256" key="3">
    <source>
        <dbReference type="ARBA" id="ARBA00022692"/>
    </source>
</evidence>
<dbReference type="GO" id="GO:0005886">
    <property type="term" value="C:plasma membrane"/>
    <property type="evidence" value="ECO:0007669"/>
    <property type="project" value="TreeGrafter"/>
</dbReference>
<evidence type="ECO:0008006" key="9">
    <source>
        <dbReference type="Google" id="ProtNLM"/>
    </source>
</evidence>
<dbReference type="PANTHER" id="PTHR43461">
    <property type="entry name" value="TRANSMEMBRANE PROTEIN 256"/>
    <property type="match status" value="1"/>
</dbReference>
<dbReference type="KEGG" id="aace:A0U92_12275"/>
<dbReference type="InterPro" id="IPR006696">
    <property type="entry name" value="DUF423"/>
</dbReference>
<proteinExistence type="inferred from homology"/>
<dbReference type="STRING" id="435.A0U92_12275"/>
<evidence type="ECO:0000256" key="4">
    <source>
        <dbReference type="ARBA" id="ARBA00022989"/>
    </source>
</evidence>
<dbReference type="AlphaFoldDB" id="A0A1U9KHZ2"/>
<dbReference type="PANTHER" id="PTHR43461:SF1">
    <property type="entry name" value="TRANSMEMBRANE PROTEIN 256"/>
    <property type="match status" value="1"/>
</dbReference>
<dbReference type="Proteomes" id="UP000188937">
    <property type="component" value="Chromosome"/>
</dbReference>
<reference evidence="7 8" key="1">
    <citation type="submission" date="2016-03" db="EMBL/GenBank/DDBJ databases">
        <title>Acetic acid bacteria sequencing.</title>
        <authorList>
            <person name="Brandt J."/>
            <person name="Jakob F."/>
            <person name="Vogel R.F."/>
        </authorList>
    </citation>
    <scope>NUCLEOTIDE SEQUENCE [LARGE SCALE GENOMIC DNA]</scope>
    <source>
        <strain evidence="7 8">TMW2.1153</strain>
    </source>
</reference>
<evidence type="ECO:0000256" key="5">
    <source>
        <dbReference type="ARBA" id="ARBA00023136"/>
    </source>
</evidence>
<evidence type="ECO:0000313" key="8">
    <source>
        <dbReference type="Proteomes" id="UP000188937"/>
    </source>
</evidence>
<dbReference type="EMBL" id="CP014692">
    <property type="protein sequence ID" value="AQS85432.1"/>
    <property type="molecule type" value="Genomic_DNA"/>
</dbReference>
<organism evidence="7 8">
    <name type="scientific">Acetobacter aceti</name>
    <dbReference type="NCBI Taxonomy" id="435"/>
    <lineage>
        <taxon>Bacteria</taxon>
        <taxon>Pseudomonadati</taxon>
        <taxon>Pseudomonadota</taxon>
        <taxon>Alphaproteobacteria</taxon>
        <taxon>Acetobacterales</taxon>
        <taxon>Acetobacteraceae</taxon>
        <taxon>Acetobacter</taxon>
        <taxon>Acetobacter subgen. Acetobacter</taxon>
    </lineage>
</organism>
<comment type="subcellular location">
    <subcellularLocation>
        <location evidence="1">Membrane</location>
        <topology evidence="1">Multi-pass membrane protein</topology>
    </subcellularLocation>
</comment>
<keyword evidence="5 6" id="KW-0472">Membrane</keyword>
<dbReference type="RefSeq" id="WP_077813488.1">
    <property type="nucleotide sequence ID" value="NZ_CP014692.1"/>
</dbReference>
<evidence type="ECO:0000313" key="7">
    <source>
        <dbReference type="EMBL" id="AQS85432.1"/>
    </source>
</evidence>
<sequence length="125" mass="13287">MTIARMWCTTAAFMAAMAVVMGAVAAHLPIERFGLPEGREIVHEAVQMQMWHALALLALGMGLRAPSRLQILAGCMMLPGAMLFCGALYVTAFSGHHLGSVAPTGGSLLILSWVLLGVGFLVRHD</sequence>
<protein>
    <recommendedName>
        <fullName evidence="9">DUF423 domain-containing protein</fullName>
    </recommendedName>
</protein>
<keyword evidence="8" id="KW-1185">Reference proteome</keyword>
<keyword evidence="4 6" id="KW-1133">Transmembrane helix</keyword>
<comment type="similarity">
    <text evidence="2">Belongs to the UPF0382 family.</text>
</comment>